<reference evidence="1 2" key="1">
    <citation type="journal article" date="2012" name="J. Bacteriol.">
        <title>Complete genome sequence of Mycoplasma wenyonii strain Massachusetts.</title>
        <authorList>
            <person name="Dos Santos A.P."/>
            <person name="Guimaraes A.M."/>
            <person name="do Nascimento N.C."/>
            <person name="Sanmiguel P.J."/>
            <person name="Messick J.B."/>
        </authorList>
    </citation>
    <scope>NUCLEOTIDE SEQUENCE [LARGE SCALE GENOMIC DNA]</scope>
    <source>
        <strain evidence="1 2">Massachusetts</strain>
    </source>
</reference>
<dbReference type="RefSeq" id="WP_014849724.1">
    <property type="nucleotide sequence ID" value="NC_018149.1"/>
</dbReference>
<dbReference type="EMBL" id="CP003703">
    <property type="protein sequence ID" value="AFN65014.1"/>
    <property type="molecule type" value="Genomic_DNA"/>
</dbReference>
<dbReference type="PATRIC" id="fig|1197325.3.peg.232"/>
<protein>
    <submittedName>
        <fullName evidence="1">Uncharacterized protein</fullName>
    </submittedName>
</protein>
<proteinExistence type="predicted"/>
<dbReference type="AlphaFoldDB" id="I6YL72"/>
<organism evidence="1 2">
    <name type="scientific">Mycoplasma wenyonii (strain Massachusetts)</name>
    <name type="common">Eperythrozoon wenyonii</name>
    <dbReference type="NCBI Taxonomy" id="1197325"/>
    <lineage>
        <taxon>Bacteria</taxon>
        <taxon>Bacillati</taxon>
        <taxon>Mycoplasmatota</taxon>
        <taxon>Mollicutes</taxon>
        <taxon>Mycoplasmataceae</taxon>
        <taxon>Mycoplasma</taxon>
    </lineage>
</organism>
<dbReference type="HOGENOM" id="CLU_955873_0_0_14"/>
<dbReference type="InterPro" id="IPR049194">
    <property type="entry name" value="DUF6856"/>
</dbReference>
<dbReference type="KEGG" id="mwe:WEN_01075"/>
<dbReference type="OrthoDB" id="403976at2"/>
<dbReference type="Proteomes" id="UP000009005">
    <property type="component" value="Chromosome"/>
</dbReference>
<accession>I6YL72</accession>
<sequence length="318" mass="36358">MHWLLSILFKKAKLLTIVGGSALGGGTIAVPVLVTGDRYEEYLFRKFNPEPAKYAVVDQQALQQASSGNSRTCNDENNSSNGTYTCDQSKFEKFPEVKEASNSELIRGTKKYNHGNYVLYFGSEACPNCNNMLYSENESPKTWLGADLKNIYKNGIFFETYSLAKHENKNNPDGLKKIEFIFFSDEVPEMGIRNNDELYTIPWNKWPNTLTNQGRIKGDNMRNDKSAVSFRKLHSLLTYYFGSKISGIPTIIIYKDGTPFVYGSDKIEEIEEEKKKSGEQIKTLQHAEAENSSAAAVFRYDLFKHLKYIYEGKYMWYL</sequence>
<dbReference type="Pfam" id="PF21637">
    <property type="entry name" value="DUF6856"/>
    <property type="match status" value="1"/>
</dbReference>
<evidence type="ECO:0000313" key="2">
    <source>
        <dbReference type="Proteomes" id="UP000009005"/>
    </source>
</evidence>
<gene>
    <name evidence="1" type="ordered locus">WEN_01075</name>
</gene>
<evidence type="ECO:0000313" key="1">
    <source>
        <dbReference type="EMBL" id="AFN65014.1"/>
    </source>
</evidence>
<keyword evidence="2" id="KW-1185">Reference proteome</keyword>
<dbReference type="STRING" id="1197325.WEN_01075"/>
<name>I6YL72_MYCWM</name>